<gene>
    <name evidence="1" type="ORF">PCOR1329_LOCUS81982</name>
</gene>
<accession>A0ABN9Y2S4</accession>
<feature type="non-terminal residue" evidence="1">
    <location>
        <position position="128"/>
    </location>
</feature>
<sequence length="128" mass="14191">MTAAELKVSPTTVVFESSPAVALAAHVGFNAEGYTIKVASSAAGLAYKRVEKAERRTDRIVSTIRKHASLAKIATGLWAIGAKDPGIELRKQTIEEWLQLWFASPTYRRRIIPAWRLVHQKTISYGNK</sequence>
<name>A0ABN9Y2S4_9DINO</name>
<proteinExistence type="predicted"/>
<evidence type="ECO:0000313" key="2">
    <source>
        <dbReference type="Proteomes" id="UP001189429"/>
    </source>
</evidence>
<comment type="caution">
    <text evidence="1">The sequence shown here is derived from an EMBL/GenBank/DDBJ whole genome shotgun (WGS) entry which is preliminary data.</text>
</comment>
<evidence type="ECO:0000313" key="1">
    <source>
        <dbReference type="EMBL" id="CAK0906770.1"/>
    </source>
</evidence>
<dbReference type="EMBL" id="CAUYUJ010021741">
    <property type="protein sequence ID" value="CAK0906770.1"/>
    <property type="molecule type" value="Genomic_DNA"/>
</dbReference>
<evidence type="ECO:0008006" key="3">
    <source>
        <dbReference type="Google" id="ProtNLM"/>
    </source>
</evidence>
<keyword evidence="2" id="KW-1185">Reference proteome</keyword>
<organism evidence="1 2">
    <name type="scientific">Prorocentrum cordatum</name>
    <dbReference type="NCBI Taxonomy" id="2364126"/>
    <lineage>
        <taxon>Eukaryota</taxon>
        <taxon>Sar</taxon>
        <taxon>Alveolata</taxon>
        <taxon>Dinophyceae</taxon>
        <taxon>Prorocentrales</taxon>
        <taxon>Prorocentraceae</taxon>
        <taxon>Prorocentrum</taxon>
    </lineage>
</organism>
<reference evidence="1" key="1">
    <citation type="submission" date="2023-10" db="EMBL/GenBank/DDBJ databases">
        <authorList>
            <person name="Chen Y."/>
            <person name="Shah S."/>
            <person name="Dougan E. K."/>
            <person name="Thang M."/>
            <person name="Chan C."/>
        </authorList>
    </citation>
    <scope>NUCLEOTIDE SEQUENCE [LARGE SCALE GENOMIC DNA]</scope>
</reference>
<protein>
    <recommendedName>
        <fullName evidence="3">Inositol-pentakisphosphate 2-kinase</fullName>
    </recommendedName>
</protein>
<dbReference type="Proteomes" id="UP001189429">
    <property type="component" value="Unassembled WGS sequence"/>
</dbReference>